<dbReference type="EMBL" id="JAJGCB010000027">
    <property type="protein sequence ID" value="KAJ8987200.1"/>
    <property type="molecule type" value="Genomic_DNA"/>
</dbReference>
<evidence type="ECO:0000313" key="2">
    <source>
        <dbReference type="Proteomes" id="UP001161757"/>
    </source>
</evidence>
<gene>
    <name evidence="1" type="ORF">HRR80_008761</name>
</gene>
<proteinExistence type="predicted"/>
<dbReference type="AlphaFoldDB" id="A0AAN6EL37"/>
<protein>
    <submittedName>
        <fullName evidence="1">Uncharacterized protein</fullName>
    </submittedName>
</protein>
<name>A0AAN6EL37_EXODE</name>
<accession>A0AAN6EL37</accession>
<comment type="caution">
    <text evidence="1">The sequence shown here is derived from an EMBL/GenBank/DDBJ whole genome shotgun (WGS) entry which is preliminary data.</text>
</comment>
<reference evidence="1" key="1">
    <citation type="submission" date="2023-01" db="EMBL/GenBank/DDBJ databases">
        <title>Exophiala dermititidis isolated from Cystic Fibrosis Patient.</title>
        <authorList>
            <person name="Kurbessoian T."/>
            <person name="Crocker A."/>
            <person name="Murante D."/>
            <person name="Hogan D.A."/>
            <person name="Stajich J.E."/>
        </authorList>
    </citation>
    <scope>NUCLEOTIDE SEQUENCE</scope>
    <source>
        <strain evidence="1">Ex8</strain>
    </source>
</reference>
<dbReference type="Proteomes" id="UP001161757">
    <property type="component" value="Unassembled WGS sequence"/>
</dbReference>
<organism evidence="1 2">
    <name type="scientific">Exophiala dermatitidis</name>
    <name type="common">Black yeast-like fungus</name>
    <name type="synonym">Wangiella dermatitidis</name>
    <dbReference type="NCBI Taxonomy" id="5970"/>
    <lineage>
        <taxon>Eukaryota</taxon>
        <taxon>Fungi</taxon>
        <taxon>Dikarya</taxon>
        <taxon>Ascomycota</taxon>
        <taxon>Pezizomycotina</taxon>
        <taxon>Eurotiomycetes</taxon>
        <taxon>Chaetothyriomycetidae</taxon>
        <taxon>Chaetothyriales</taxon>
        <taxon>Herpotrichiellaceae</taxon>
        <taxon>Exophiala</taxon>
    </lineage>
</organism>
<sequence>MNPYTMSVLIQRSAERRLCEKLPYRSRAAFLEVTGEFPSTLRVLEITTIRNMPWWNGWHANFCRFPDLLIPLVPHSIILYLNCFMIDTPLPAFVGPEKEGRASKILKGGMAKSGLWMSCMIMTLEIALWKILHGKAEVS</sequence>
<evidence type="ECO:0000313" key="1">
    <source>
        <dbReference type="EMBL" id="KAJ8987200.1"/>
    </source>
</evidence>